<dbReference type="PANTHER" id="PTHR46375:SF3">
    <property type="entry name" value="KELCH REPEAT AND BTB DOMAIN-CONTAINING PROTEIN 13"/>
    <property type="match status" value="1"/>
</dbReference>
<dbReference type="InterPro" id="IPR006652">
    <property type="entry name" value="Kelch_1"/>
</dbReference>
<sequence length="133" mass="15109">MHLFRYNPVTDRWMSDVAPCSTGRFWLDVAALGDHLYAIGGLKEFKGRALDVVEWFDPRVGRWEKVCPMTTPREGHGSAVLYGELYAVGGYNKYSHTLSSAEKYDPRANKWISVADMSCRRNGVRQLHSLILS</sequence>
<dbReference type="Pfam" id="PF01344">
    <property type="entry name" value="Kelch_1"/>
    <property type="match status" value="2"/>
</dbReference>
<dbReference type="InterPro" id="IPR052392">
    <property type="entry name" value="Kelch-BTB_domain-containing"/>
</dbReference>
<evidence type="ECO:0000313" key="4">
    <source>
        <dbReference type="WBParaSite" id="HPLM_0002015201-mRNA-1"/>
    </source>
</evidence>
<keyword evidence="3" id="KW-1185">Reference proteome</keyword>
<reference evidence="4" key="1">
    <citation type="submission" date="2017-02" db="UniProtKB">
        <authorList>
            <consortium name="WormBaseParasite"/>
        </authorList>
    </citation>
    <scope>IDENTIFICATION</scope>
</reference>
<dbReference type="EMBL" id="UZAF01021898">
    <property type="protein sequence ID" value="VDO81756.1"/>
    <property type="molecule type" value="Genomic_DNA"/>
</dbReference>
<keyword evidence="1" id="KW-0880">Kelch repeat</keyword>
<dbReference type="SUPFAM" id="SSF117281">
    <property type="entry name" value="Kelch motif"/>
    <property type="match status" value="1"/>
</dbReference>
<dbReference type="Proteomes" id="UP000268014">
    <property type="component" value="Unassembled WGS sequence"/>
</dbReference>
<protein>
    <submittedName>
        <fullName evidence="4">Kelch-like protein 14</fullName>
    </submittedName>
</protein>
<evidence type="ECO:0000256" key="1">
    <source>
        <dbReference type="ARBA" id="ARBA00022441"/>
    </source>
</evidence>
<dbReference type="WBParaSite" id="HPLM_0002015201-mRNA-1">
    <property type="protein sequence ID" value="HPLM_0002015201-mRNA-1"/>
    <property type="gene ID" value="HPLM_0002015201"/>
</dbReference>
<gene>
    <name evidence="2" type="ORF">HPLM_LOCUS20144</name>
</gene>
<dbReference type="InterPro" id="IPR015915">
    <property type="entry name" value="Kelch-typ_b-propeller"/>
</dbReference>
<dbReference type="OrthoDB" id="45365at2759"/>
<dbReference type="SMART" id="SM00612">
    <property type="entry name" value="Kelch"/>
    <property type="match status" value="2"/>
</dbReference>
<dbReference type="Gene3D" id="2.120.10.80">
    <property type="entry name" value="Kelch-type beta propeller"/>
    <property type="match status" value="1"/>
</dbReference>
<proteinExistence type="predicted"/>
<dbReference type="STRING" id="6290.A0A0N4X710"/>
<name>A0A0N4X710_HAEPC</name>
<dbReference type="AlphaFoldDB" id="A0A0N4X710"/>
<evidence type="ECO:0000313" key="2">
    <source>
        <dbReference type="EMBL" id="VDO81756.1"/>
    </source>
</evidence>
<reference evidence="2 3" key="2">
    <citation type="submission" date="2018-11" db="EMBL/GenBank/DDBJ databases">
        <authorList>
            <consortium name="Pathogen Informatics"/>
        </authorList>
    </citation>
    <scope>NUCLEOTIDE SEQUENCE [LARGE SCALE GENOMIC DNA]</scope>
    <source>
        <strain evidence="2 3">MHpl1</strain>
    </source>
</reference>
<organism evidence="4">
    <name type="scientific">Haemonchus placei</name>
    <name type="common">Barber's pole worm</name>
    <dbReference type="NCBI Taxonomy" id="6290"/>
    <lineage>
        <taxon>Eukaryota</taxon>
        <taxon>Metazoa</taxon>
        <taxon>Ecdysozoa</taxon>
        <taxon>Nematoda</taxon>
        <taxon>Chromadorea</taxon>
        <taxon>Rhabditida</taxon>
        <taxon>Rhabditina</taxon>
        <taxon>Rhabditomorpha</taxon>
        <taxon>Strongyloidea</taxon>
        <taxon>Trichostrongylidae</taxon>
        <taxon>Haemonchus</taxon>
    </lineage>
</organism>
<evidence type="ECO:0000313" key="3">
    <source>
        <dbReference type="Proteomes" id="UP000268014"/>
    </source>
</evidence>
<accession>A0A0N4X710</accession>
<dbReference type="PANTHER" id="PTHR46375">
    <property type="entry name" value="KELCH REPEAT AND BTB DOMAIN-CONTAINING PROTEIN 13-RELATED"/>
    <property type="match status" value="1"/>
</dbReference>